<keyword evidence="4" id="KW-0472">Membrane</keyword>
<organism evidence="5 6">
    <name type="scientific">Motilimonas cestriensis</name>
    <dbReference type="NCBI Taxonomy" id="2742685"/>
    <lineage>
        <taxon>Bacteria</taxon>
        <taxon>Pseudomonadati</taxon>
        <taxon>Pseudomonadota</taxon>
        <taxon>Gammaproteobacteria</taxon>
        <taxon>Alteromonadales</taxon>
        <taxon>Alteromonadales genera incertae sedis</taxon>
        <taxon>Motilimonas</taxon>
    </lineage>
</organism>
<comment type="subcellular location">
    <subcellularLocation>
        <location evidence="1">Membrane</location>
        <topology evidence="1">Multi-pass membrane protein</topology>
    </subcellularLocation>
</comment>
<name>A0ABS8WA44_9GAMM</name>
<keyword evidence="3" id="KW-1133">Transmembrane helix</keyword>
<comment type="caution">
    <text evidence="5">The sequence shown here is derived from an EMBL/GenBank/DDBJ whole genome shotgun (WGS) entry which is preliminary data.</text>
</comment>
<evidence type="ECO:0000256" key="2">
    <source>
        <dbReference type="ARBA" id="ARBA00022692"/>
    </source>
</evidence>
<evidence type="ECO:0000256" key="1">
    <source>
        <dbReference type="ARBA" id="ARBA00004141"/>
    </source>
</evidence>
<dbReference type="InterPro" id="IPR037294">
    <property type="entry name" value="ABC_BtuC-like"/>
</dbReference>
<gene>
    <name evidence="5" type="ORF">K6Y31_13835</name>
</gene>
<dbReference type="Gene3D" id="1.10.3470.10">
    <property type="entry name" value="ABC transporter involved in vitamin B12 uptake, BtuC"/>
    <property type="match status" value="1"/>
</dbReference>
<dbReference type="EMBL" id="JAIMJA010000014">
    <property type="protein sequence ID" value="MCE2595889.1"/>
    <property type="molecule type" value="Genomic_DNA"/>
</dbReference>
<proteinExistence type="predicted"/>
<sequence>MQIGIVQMPMPMSWQLATNTDAGARVLIAPQDLPVGIITAMLGGSFFI</sequence>
<evidence type="ECO:0000256" key="4">
    <source>
        <dbReference type="ARBA" id="ARBA00023136"/>
    </source>
</evidence>
<protein>
    <submittedName>
        <fullName evidence="5">Iron ABC transporter permease</fullName>
    </submittedName>
</protein>
<dbReference type="RefSeq" id="WP_233053555.1">
    <property type="nucleotide sequence ID" value="NZ_JAIMJA010000014.1"/>
</dbReference>
<keyword evidence="6" id="KW-1185">Reference proteome</keyword>
<evidence type="ECO:0000256" key="3">
    <source>
        <dbReference type="ARBA" id="ARBA00022989"/>
    </source>
</evidence>
<evidence type="ECO:0000313" key="5">
    <source>
        <dbReference type="EMBL" id="MCE2595889.1"/>
    </source>
</evidence>
<dbReference type="Proteomes" id="UP001201273">
    <property type="component" value="Unassembled WGS sequence"/>
</dbReference>
<accession>A0ABS8WA44</accession>
<dbReference type="SUPFAM" id="SSF81345">
    <property type="entry name" value="ABC transporter involved in vitamin B12 uptake, BtuC"/>
    <property type="match status" value="1"/>
</dbReference>
<keyword evidence="2" id="KW-0812">Transmembrane</keyword>
<evidence type="ECO:0000313" key="6">
    <source>
        <dbReference type="Proteomes" id="UP001201273"/>
    </source>
</evidence>
<reference evidence="5 6" key="1">
    <citation type="journal article" date="2022" name="Environ. Microbiol. Rep.">
        <title>Eco-phylogenetic analyses reveal divergent evolution of vitamin B12 metabolism in the marine bacterial family 'Psychromonadaceae'.</title>
        <authorList>
            <person name="Jin X."/>
            <person name="Yang Y."/>
            <person name="Cao H."/>
            <person name="Gao B."/>
            <person name="Zhao Z."/>
        </authorList>
    </citation>
    <scope>NUCLEOTIDE SEQUENCE [LARGE SCALE GENOMIC DNA]</scope>
    <source>
        <strain evidence="5 6">MKS20</strain>
    </source>
</reference>